<accession>A0A0E9QJT6</accession>
<dbReference type="AlphaFoldDB" id="A0A0E9QJT6"/>
<evidence type="ECO:0000313" key="2">
    <source>
        <dbReference type="EMBL" id="JAH17039.1"/>
    </source>
</evidence>
<proteinExistence type="predicted"/>
<dbReference type="EMBL" id="GBXM01091538">
    <property type="protein sequence ID" value="JAH17039.1"/>
    <property type="molecule type" value="Transcribed_RNA"/>
</dbReference>
<feature type="transmembrane region" description="Helical" evidence="1">
    <location>
        <begin position="14"/>
        <end position="34"/>
    </location>
</feature>
<sequence>MTSGWGWERVCQERILACFLLSFFFLFFFLVFFLSRSSEARRRWPSAPCAWALAEGERSQARRTWK</sequence>
<protein>
    <submittedName>
        <fullName evidence="2">Uncharacterized protein</fullName>
    </submittedName>
</protein>
<keyword evidence="1" id="KW-0812">Transmembrane</keyword>
<evidence type="ECO:0000256" key="1">
    <source>
        <dbReference type="SAM" id="Phobius"/>
    </source>
</evidence>
<name>A0A0E9QJT6_ANGAN</name>
<organism evidence="2">
    <name type="scientific">Anguilla anguilla</name>
    <name type="common">European freshwater eel</name>
    <name type="synonym">Muraena anguilla</name>
    <dbReference type="NCBI Taxonomy" id="7936"/>
    <lineage>
        <taxon>Eukaryota</taxon>
        <taxon>Metazoa</taxon>
        <taxon>Chordata</taxon>
        <taxon>Craniata</taxon>
        <taxon>Vertebrata</taxon>
        <taxon>Euteleostomi</taxon>
        <taxon>Actinopterygii</taxon>
        <taxon>Neopterygii</taxon>
        <taxon>Teleostei</taxon>
        <taxon>Anguilliformes</taxon>
        <taxon>Anguillidae</taxon>
        <taxon>Anguilla</taxon>
    </lineage>
</organism>
<keyword evidence="1" id="KW-0472">Membrane</keyword>
<reference evidence="2" key="1">
    <citation type="submission" date="2014-11" db="EMBL/GenBank/DDBJ databases">
        <authorList>
            <person name="Amaro Gonzalez C."/>
        </authorList>
    </citation>
    <scope>NUCLEOTIDE SEQUENCE</scope>
</reference>
<reference evidence="2" key="2">
    <citation type="journal article" date="2015" name="Fish Shellfish Immunol.">
        <title>Early steps in the European eel (Anguilla anguilla)-Vibrio vulnificus interaction in the gills: Role of the RtxA13 toxin.</title>
        <authorList>
            <person name="Callol A."/>
            <person name="Pajuelo D."/>
            <person name="Ebbesson L."/>
            <person name="Teles M."/>
            <person name="MacKenzie S."/>
            <person name="Amaro C."/>
        </authorList>
    </citation>
    <scope>NUCLEOTIDE SEQUENCE</scope>
</reference>
<keyword evidence="1" id="KW-1133">Transmembrane helix</keyword>